<evidence type="ECO:0000256" key="1">
    <source>
        <dbReference type="SAM" id="MobiDB-lite"/>
    </source>
</evidence>
<protein>
    <submittedName>
        <fullName evidence="2">Uncharacterized protein</fullName>
    </submittedName>
</protein>
<dbReference type="EMBL" id="JADXDR010000075">
    <property type="protein sequence ID" value="KAI7840737.1"/>
    <property type="molecule type" value="Genomic_DNA"/>
</dbReference>
<name>A0AAD5DMH1_9CHLO</name>
<accession>A0AAD5DMH1</accession>
<gene>
    <name evidence="2" type="ORF">COHA_005552</name>
</gene>
<proteinExistence type="predicted"/>
<dbReference type="AlphaFoldDB" id="A0AAD5DMH1"/>
<evidence type="ECO:0000313" key="2">
    <source>
        <dbReference type="EMBL" id="KAI7840737.1"/>
    </source>
</evidence>
<evidence type="ECO:0000313" key="3">
    <source>
        <dbReference type="Proteomes" id="UP001205105"/>
    </source>
</evidence>
<comment type="caution">
    <text evidence="2">The sequence shown here is derived from an EMBL/GenBank/DDBJ whole genome shotgun (WGS) entry which is preliminary data.</text>
</comment>
<organism evidence="2 3">
    <name type="scientific">Chlorella ohadii</name>
    <dbReference type="NCBI Taxonomy" id="2649997"/>
    <lineage>
        <taxon>Eukaryota</taxon>
        <taxon>Viridiplantae</taxon>
        <taxon>Chlorophyta</taxon>
        <taxon>core chlorophytes</taxon>
        <taxon>Trebouxiophyceae</taxon>
        <taxon>Chlorellales</taxon>
        <taxon>Chlorellaceae</taxon>
        <taxon>Chlorella clade</taxon>
        <taxon>Chlorella</taxon>
    </lineage>
</organism>
<dbReference type="Proteomes" id="UP001205105">
    <property type="component" value="Unassembled WGS sequence"/>
</dbReference>
<reference evidence="2" key="1">
    <citation type="submission" date="2020-11" db="EMBL/GenBank/DDBJ databases">
        <title>Chlorella ohadii genome sequencing and assembly.</title>
        <authorList>
            <person name="Murik O."/>
            <person name="Treves H."/>
            <person name="Kedem I."/>
            <person name="Shotland Y."/>
            <person name="Kaplan A."/>
        </authorList>
    </citation>
    <scope>NUCLEOTIDE SEQUENCE</scope>
    <source>
        <strain evidence="2">1</strain>
    </source>
</reference>
<feature type="region of interest" description="Disordered" evidence="1">
    <location>
        <begin position="1"/>
        <end position="33"/>
    </location>
</feature>
<keyword evidence="3" id="KW-1185">Reference proteome</keyword>
<feature type="compositionally biased region" description="Pro residues" evidence="1">
    <location>
        <begin position="1"/>
        <end position="12"/>
    </location>
</feature>
<sequence>MDAASPFPPPPGGMDGDQQLQRPAKGAVISGKSTVVPLPKAHEDKRGFGLVPRTLQQQRPAAPASAAAAPSVDDKVNAFLAELANL</sequence>